<name>A0A8J5QPZ7_9HYME</name>
<keyword evidence="3" id="KW-0809">Transit peptide</keyword>
<keyword evidence="4 9" id="KW-0689">Ribosomal protein</keyword>
<evidence type="ECO:0000259" key="10">
    <source>
        <dbReference type="SMART" id="SM00739"/>
    </source>
</evidence>
<evidence type="ECO:0000256" key="5">
    <source>
        <dbReference type="ARBA" id="ARBA00023128"/>
    </source>
</evidence>
<reference evidence="11" key="1">
    <citation type="submission" date="2020-03" db="EMBL/GenBank/DDBJ databases">
        <authorList>
            <person name="Chebbi M.A."/>
            <person name="Drezen J.M."/>
        </authorList>
    </citation>
    <scope>NUCLEOTIDE SEQUENCE</scope>
    <source>
        <tissue evidence="11">Whole body</tissue>
    </source>
</reference>
<dbReference type="GO" id="GO:0003735">
    <property type="term" value="F:structural constituent of ribosome"/>
    <property type="evidence" value="ECO:0007669"/>
    <property type="project" value="InterPro"/>
</dbReference>
<protein>
    <recommendedName>
        <fullName evidence="7">Large ribosomal subunit protein uL24m</fullName>
    </recommendedName>
    <alternativeName>
        <fullName evidence="8">39S ribosomal protein L24, mitochondrial</fullName>
    </alternativeName>
</protein>
<evidence type="ECO:0000256" key="9">
    <source>
        <dbReference type="RuleBase" id="RU003477"/>
    </source>
</evidence>
<dbReference type="Proteomes" id="UP000729913">
    <property type="component" value="Unassembled WGS sequence"/>
</dbReference>
<dbReference type="GO" id="GO:0005739">
    <property type="term" value="C:mitochondrion"/>
    <property type="evidence" value="ECO:0007669"/>
    <property type="project" value="UniProtKB-SubCell"/>
</dbReference>
<evidence type="ECO:0000256" key="2">
    <source>
        <dbReference type="ARBA" id="ARBA00010618"/>
    </source>
</evidence>
<sequence>MRIKKPYSCLQHVAEWSKKYANLPDRYIKRAMEQIYFKTPNDPRYLPRTLERRKWQFTTHRPWTREFYFDNAPGKTVPVHYIEPIKEWSFFRGDRVEVLNGRDKGKQGLVQMIIQERNWVIVEGLNTKLVSLGKTKKFPGIYILEEQPLLVTTDVALVDPSDMQATKVQWRYTEEGEKVRVSTRTGRIIPIPLSNLESMDYKHPNLYREQSKDTTKDNVEKITFKPILKTFEMDIMDKMNIKEDRVPKKTYWY</sequence>
<dbReference type="GO" id="GO:0005840">
    <property type="term" value="C:ribosome"/>
    <property type="evidence" value="ECO:0007669"/>
    <property type="project" value="UniProtKB-KW"/>
</dbReference>
<dbReference type="InterPro" id="IPR003256">
    <property type="entry name" value="Ribosomal_uL24"/>
</dbReference>
<dbReference type="OrthoDB" id="359154at2759"/>
<accession>A0A8J5QPZ7</accession>
<evidence type="ECO:0000313" key="12">
    <source>
        <dbReference type="Proteomes" id="UP000729913"/>
    </source>
</evidence>
<dbReference type="GO" id="GO:0006412">
    <property type="term" value="P:translation"/>
    <property type="evidence" value="ECO:0007669"/>
    <property type="project" value="InterPro"/>
</dbReference>
<evidence type="ECO:0000256" key="1">
    <source>
        <dbReference type="ARBA" id="ARBA00004173"/>
    </source>
</evidence>
<evidence type="ECO:0000256" key="7">
    <source>
        <dbReference type="ARBA" id="ARBA00035283"/>
    </source>
</evidence>
<dbReference type="Pfam" id="PF17136">
    <property type="entry name" value="ribosomal_L24"/>
    <property type="match status" value="1"/>
</dbReference>
<dbReference type="FunFam" id="2.30.30.30:FF:000032">
    <property type="entry name" value="39S ribosomal protein L24, mitochondrial"/>
    <property type="match status" value="1"/>
</dbReference>
<dbReference type="PROSITE" id="PS01108">
    <property type="entry name" value="RIBOSOMAL_L24"/>
    <property type="match status" value="1"/>
</dbReference>
<dbReference type="InterPro" id="IPR005824">
    <property type="entry name" value="KOW"/>
</dbReference>
<dbReference type="GO" id="GO:0003723">
    <property type="term" value="F:RNA binding"/>
    <property type="evidence" value="ECO:0007669"/>
    <property type="project" value="InterPro"/>
</dbReference>
<dbReference type="CDD" id="cd06089">
    <property type="entry name" value="KOW_RPL26"/>
    <property type="match status" value="1"/>
</dbReference>
<dbReference type="PANTHER" id="PTHR12903">
    <property type="entry name" value="MITOCHONDRIAL RIBOSOMAL PROTEIN L24"/>
    <property type="match status" value="1"/>
</dbReference>
<evidence type="ECO:0000256" key="3">
    <source>
        <dbReference type="ARBA" id="ARBA00022946"/>
    </source>
</evidence>
<organism evidence="11 12">
    <name type="scientific">Cotesia typhae</name>
    <dbReference type="NCBI Taxonomy" id="2053667"/>
    <lineage>
        <taxon>Eukaryota</taxon>
        <taxon>Metazoa</taxon>
        <taxon>Ecdysozoa</taxon>
        <taxon>Arthropoda</taxon>
        <taxon>Hexapoda</taxon>
        <taxon>Insecta</taxon>
        <taxon>Pterygota</taxon>
        <taxon>Neoptera</taxon>
        <taxon>Endopterygota</taxon>
        <taxon>Hymenoptera</taxon>
        <taxon>Apocrita</taxon>
        <taxon>Ichneumonoidea</taxon>
        <taxon>Braconidae</taxon>
        <taxon>Microgastrinae</taxon>
        <taxon>Cotesia</taxon>
    </lineage>
</organism>
<comment type="similarity">
    <text evidence="2 9">Belongs to the universal ribosomal protein uL24 family.</text>
</comment>
<dbReference type="GO" id="GO:1990904">
    <property type="term" value="C:ribonucleoprotein complex"/>
    <property type="evidence" value="ECO:0007669"/>
    <property type="project" value="UniProtKB-KW"/>
</dbReference>
<feature type="domain" description="KOW" evidence="10">
    <location>
        <begin position="89"/>
        <end position="116"/>
    </location>
</feature>
<dbReference type="InterPro" id="IPR041988">
    <property type="entry name" value="Ribosomal_uL24_KOW"/>
</dbReference>
<evidence type="ECO:0000256" key="6">
    <source>
        <dbReference type="ARBA" id="ARBA00023274"/>
    </source>
</evidence>
<proteinExistence type="inferred from homology"/>
<keyword evidence="6 9" id="KW-0687">Ribonucleoprotein</keyword>
<keyword evidence="5" id="KW-0496">Mitochondrion</keyword>
<evidence type="ECO:0000256" key="4">
    <source>
        <dbReference type="ARBA" id="ARBA00022980"/>
    </source>
</evidence>
<dbReference type="SMART" id="SM00739">
    <property type="entry name" value="KOW"/>
    <property type="match status" value="1"/>
</dbReference>
<comment type="caution">
    <text evidence="11">The sequence shown here is derived from an EMBL/GenBank/DDBJ whole genome shotgun (WGS) entry which is preliminary data.</text>
</comment>
<dbReference type="NCBIfam" id="TIGR01079">
    <property type="entry name" value="rplX_bact"/>
    <property type="match status" value="1"/>
</dbReference>
<comment type="subcellular location">
    <subcellularLocation>
        <location evidence="1">Mitochondrion</location>
    </subcellularLocation>
</comment>
<keyword evidence="12" id="KW-1185">Reference proteome</keyword>
<dbReference type="Pfam" id="PF00467">
    <property type="entry name" value="KOW"/>
    <property type="match status" value="1"/>
</dbReference>
<evidence type="ECO:0000313" key="11">
    <source>
        <dbReference type="EMBL" id="KAG8038825.1"/>
    </source>
</evidence>
<evidence type="ECO:0000256" key="8">
    <source>
        <dbReference type="ARBA" id="ARBA00035357"/>
    </source>
</evidence>
<dbReference type="InterPro" id="IPR057264">
    <property type="entry name" value="Ribosomal_uL24_C"/>
</dbReference>
<dbReference type="AlphaFoldDB" id="A0A8J5QPZ7"/>
<dbReference type="InterPro" id="IPR005825">
    <property type="entry name" value="Ribosomal_uL24_CS"/>
</dbReference>
<gene>
    <name evidence="11" type="ORF">G9C98_003132</name>
</gene>
<dbReference type="EMBL" id="JAAOIC020000039">
    <property type="protein sequence ID" value="KAG8038825.1"/>
    <property type="molecule type" value="Genomic_DNA"/>
</dbReference>
<reference evidence="11" key="2">
    <citation type="submission" date="2021-04" db="EMBL/GenBank/DDBJ databases">
        <title>Genome-wide patterns of bracovirus chromosomal integration into multiple host tissues during parasitism.</title>
        <authorList>
            <person name="Chebbi M.A.C."/>
        </authorList>
    </citation>
    <scope>NUCLEOTIDE SEQUENCE</scope>
    <source>
        <tissue evidence="11">Whole body</tissue>
    </source>
</reference>